<dbReference type="InterPro" id="IPR017927">
    <property type="entry name" value="FAD-bd_FR_type"/>
</dbReference>
<dbReference type="InterPro" id="IPR013130">
    <property type="entry name" value="Fe3_Rdtase_TM_dom"/>
</dbReference>
<dbReference type="Pfam" id="PF08022">
    <property type="entry name" value="FAD_binding_8"/>
    <property type="match status" value="1"/>
</dbReference>
<sequence length="460" mass="53906">AFLLLYILISIALIIYVIIYRVIVLENHSVPQVIARIGGMLVNFNYALAVSLMLKQTMTIIRRLYYLRIFIPVDDHIDAHRFVGTMLFISAMIHSLAYAINFAINLDGHSWFSLIFTTTAGIGWVGHSATITGVILFVLLIIMVICSFQCIRQRSGCYQLFRYTHYLFWPIFILLVLHAPNFWKWAIGPMVLFCFEKIYLFKRHLPKYGRTKLISIRIEDEHVLSLMIEKPSNFNFHVGEYINICLPNIVRNEWHPFTICSSPERKDIIRLTIMKKQNWTRKIYEHFSKEQNSDNNDMAEITVDNLNNNSETNSRNLLVYPREITFTDKQKDAIACIEGPFSTCTFALESLIYQLREQRCKCSRCGTMNYKQSVLNNQKVKKIDFIWVNRDIGNVSWFRNILDEFEAEQESYLASTTPSTTNSQSRYLDIHLYCTSIRSNEQTMLENFPYHFIVNMYEVI</sequence>
<dbReference type="AlphaFoldDB" id="A0A819VP59"/>
<dbReference type="Pfam" id="PF01794">
    <property type="entry name" value="Ferric_reduct"/>
    <property type="match status" value="1"/>
</dbReference>
<evidence type="ECO:0000259" key="7">
    <source>
        <dbReference type="PROSITE" id="PS51384"/>
    </source>
</evidence>
<feature type="transmembrane region" description="Helical" evidence="6">
    <location>
        <begin position="124"/>
        <end position="148"/>
    </location>
</feature>
<dbReference type="GO" id="GO:0043020">
    <property type="term" value="C:NADPH oxidase complex"/>
    <property type="evidence" value="ECO:0007669"/>
    <property type="project" value="TreeGrafter"/>
</dbReference>
<evidence type="ECO:0000313" key="8">
    <source>
        <dbReference type="EMBL" id="CAF4111561.1"/>
    </source>
</evidence>
<evidence type="ECO:0000256" key="4">
    <source>
        <dbReference type="ARBA" id="ARBA00023002"/>
    </source>
</evidence>
<evidence type="ECO:0000256" key="2">
    <source>
        <dbReference type="ARBA" id="ARBA00022692"/>
    </source>
</evidence>
<comment type="subcellular location">
    <subcellularLocation>
        <location evidence="1">Membrane</location>
        <topology evidence="1">Multi-pass membrane protein</topology>
    </subcellularLocation>
</comment>
<name>A0A819VP59_9BILA</name>
<feature type="transmembrane region" description="Helical" evidence="6">
    <location>
        <begin position="5"/>
        <end position="24"/>
    </location>
</feature>
<protein>
    <recommendedName>
        <fullName evidence="7">FAD-binding FR-type domain-containing protein</fullName>
    </recommendedName>
</protein>
<keyword evidence="2 6" id="KW-0812">Transmembrane</keyword>
<evidence type="ECO:0000256" key="5">
    <source>
        <dbReference type="ARBA" id="ARBA00023136"/>
    </source>
</evidence>
<dbReference type="Proteomes" id="UP000663881">
    <property type="component" value="Unassembled WGS sequence"/>
</dbReference>
<comment type="caution">
    <text evidence="8">The sequence shown here is derived from an EMBL/GenBank/DDBJ whole genome shotgun (WGS) entry which is preliminary data.</text>
</comment>
<evidence type="ECO:0000313" key="9">
    <source>
        <dbReference type="Proteomes" id="UP000663881"/>
    </source>
</evidence>
<dbReference type="InterPro" id="IPR013121">
    <property type="entry name" value="Fe_red_NAD-bd_6"/>
</dbReference>
<dbReference type="GO" id="GO:0042554">
    <property type="term" value="P:superoxide anion generation"/>
    <property type="evidence" value="ECO:0007669"/>
    <property type="project" value="TreeGrafter"/>
</dbReference>
<dbReference type="InterPro" id="IPR039261">
    <property type="entry name" value="FNR_nucleotide-bd"/>
</dbReference>
<keyword evidence="3 6" id="KW-1133">Transmembrane helix</keyword>
<feature type="transmembrane region" description="Helical" evidence="6">
    <location>
        <begin position="82"/>
        <end position="104"/>
    </location>
</feature>
<dbReference type="EMBL" id="CAJOAY010005552">
    <property type="protein sequence ID" value="CAF4111561.1"/>
    <property type="molecule type" value="Genomic_DNA"/>
</dbReference>
<evidence type="ECO:0000256" key="1">
    <source>
        <dbReference type="ARBA" id="ARBA00004141"/>
    </source>
</evidence>
<keyword evidence="4" id="KW-0560">Oxidoreductase</keyword>
<reference evidence="8" key="1">
    <citation type="submission" date="2021-02" db="EMBL/GenBank/DDBJ databases">
        <authorList>
            <person name="Nowell W R."/>
        </authorList>
    </citation>
    <scope>NUCLEOTIDE SEQUENCE</scope>
</reference>
<keyword evidence="5 6" id="KW-0472">Membrane</keyword>
<feature type="non-terminal residue" evidence="8">
    <location>
        <position position="460"/>
    </location>
</feature>
<dbReference type="Gene3D" id="3.40.50.80">
    <property type="entry name" value="Nucleotide-binding domain of ferredoxin-NADP reductase (FNR) module"/>
    <property type="match status" value="1"/>
</dbReference>
<dbReference type="CDD" id="cd06186">
    <property type="entry name" value="NOX_Duox_like_FAD_NADP"/>
    <property type="match status" value="1"/>
</dbReference>
<dbReference type="GO" id="GO:0016175">
    <property type="term" value="F:superoxide-generating NAD(P)H oxidase activity"/>
    <property type="evidence" value="ECO:0007669"/>
    <property type="project" value="TreeGrafter"/>
</dbReference>
<dbReference type="InterPro" id="IPR050369">
    <property type="entry name" value="RBOH/FRE"/>
</dbReference>
<accession>A0A819VP59</accession>
<dbReference type="Pfam" id="PF08030">
    <property type="entry name" value="NAD_binding_6"/>
    <property type="match status" value="1"/>
</dbReference>
<dbReference type="PANTHER" id="PTHR11972">
    <property type="entry name" value="NADPH OXIDASE"/>
    <property type="match status" value="1"/>
</dbReference>
<proteinExistence type="predicted"/>
<feature type="domain" description="FAD-binding FR-type" evidence="7">
    <location>
        <begin position="206"/>
        <end position="321"/>
    </location>
</feature>
<feature type="transmembrane region" description="Helical" evidence="6">
    <location>
        <begin position="160"/>
        <end position="177"/>
    </location>
</feature>
<gene>
    <name evidence="8" type="ORF">OKA104_LOCUS36236</name>
</gene>
<dbReference type="PANTHER" id="PTHR11972:SF58">
    <property type="entry name" value="NADPH OXIDASE 5"/>
    <property type="match status" value="1"/>
</dbReference>
<dbReference type="InterPro" id="IPR017938">
    <property type="entry name" value="Riboflavin_synthase-like_b-brl"/>
</dbReference>
<evidence type="ECO:0000256" key="3">
    <source>
        <dbReference type="ARBA" id="ARBA00022989"/>
    </source>
</evidence>
<dbReference type="GO" id="GO:0006952">
    <property type="term" value="P:defense response"/>
    <property type="evidence" value="ECO:0007669"/>
    <property type="project" value="TreeGrafter"/>
</dbReference>
<organism evidence="8 9">
    <name type="scientific">Adineta steineri</name>
    <dbReference type="NCBI Taxonomy" id="433720"/>
    <lineage>
        <taxon>Eukaryota</taxon>
        <taxon>Metazoa</taxon>
        <taxon>Spiralia</taxon>
        <taxon>Gnathifera</taxon>
        <taxon>Rotifera</taxon>
        <taxon>Eurotatoria</taxon>
        <taxon>Bdelloidea</taxon>
        <taxon>Adinetida</taxon>
        <taxon>Adinetidae</taxon>
        <taxon>Adineta</taxon>
    </lineage>
</organism>
<dbReference type="Gene3D" id="2.40.30.10">
    <property type="entry name" value="Translation factors"/>
    <property type="match status" value="1"/>
</dbReference>
<evidence type="ECO:0000256" key="6">
    <source>
        <dbReference type="SAM" id="Phobius"/>
    </source>
</evidence>
<dbReference type="InterPro" id="IPR013112">
    <property type="entry name" value="FAD-bd_8"/>
</dbReference>
<dbReference type="PROSITE" id="PS51384">
    <property type="entry name" value="FAD_FR"/>
    <property type="match status" value="1"/>
</dbReference>
<dbReference type="SUPFAM" id="SSF63380">
    <property type="entry name" value="Riboflavin synthase domain-like"/>
    <property type="match status" value="1"/>
</dbReference>